<keyword evidence="9" id="KW-1185">Reference proteome</keyword>
<dbReference type="InterPro" id="IPR011514">
    <property type="entry name" value="Secretin_N_2"/>
</dbReference>
<feature type="signal peptide" evidence="5">
    <location>
        <begin position="1"/>
        <end position="26"/>
    </location>
</feature>
<feature type="domain" description="Type II/III secretion system secretin-like" evidence="6">
    <location>
        <begin position="435"/>
        <end position="606"/>
    </location>
</feature>
<feature type="region of interest" description="Disordered" evidence="4">
    <location>
        <begin position="255"/>
        <end position="293"/>
    </location>
</feature>
<evidence type="ECO:0000256" key="3">
    <source>
        <dbReference type="ARBA" id="ARBA00023136"/>
    </source>
</evidence>
<accession>A0A494XSJ4</accession>
<comment type="caution">
    <text evidence="8">The sequence shown here is derived from an EMBL/GenBank/DDBJ whole genome shotgun (WGS) entry which is preliminary data.</text>
</comment>
<dbReference type="PANTHER" id="PTHR30332">
    <property type="entry name" value="PROBABLE GENERAL SECRETION PATHWAY PROTEIN D"/>
    <property type="match status" value="1"/>
</dbReference>
<evidence type="ECO:0000313" key="8">
    <source>
        <dbReference type="EMBL" id="RKP51049.1"/>
    </source>
</evidence>
<evidence type="ECO:0000313" key="9">
    <source>
        <dbReference type="Proteomes" id="UP000280434"/>
    </source>
</evidence>
<dbReference type="Proteomes" id="UP000280434">
    <property type="component" value="Unassembled WGS sequence"/>
</dbReference>
<sequence>MKKIGYPASTRLIAAIVSSCLFGACASTTYRQAEQAGKDDETKASSLAKEAQQTSNRADMSKIQVHDGVYLGAQAVKTHAGQVLPARFEQESVRLVSASPLGLKALGELIAQATGIPVSFSVDVFESTTDAAPGRPGGGATRGGSRGTANDLAAALNAAATGKVPDVDIRGLPDHGQATPMLFSGGLASSSQAKMHVNYRGSLSGFLNQTAAYFDINWTYRDGRIEFERNVTRTFTLITMPTVVKADSNVNAGIGGSGSSGGGGSGGSGGGGSGSSGSSGGGSGGSGDSGSGLSVGASQSASITVALDFWKDLEKTLQTILGGNGKFSASTSMSSITVTAPPSQIARVADYIESVNKQLLRQVTVKVEMYSVNIGATSDWQFSLAAAFQGGGVLNAALGSSGLGKAAAGASDLPAAAMISLTGGKFKDSKAILNALDSLGNTSIVTTAAVTTMSGQPVPLQVGNTKGYVAQLGTTVNDSSSSSNASASMVSSGFSLTVLPKVLDDGEVLLQYSVNLSALAGKDRGFDSVDIGNGQKLQVPNINQRSFIQEAMIRNGATLVLAGFEALNDKSSDNGIGSPDFKLLGGSRSGSHSRQILVICITPVVLDHSGSLAGYN</sequence>
<feature type="chain" id="PRO_5019767531" evidence="5">
    <location>
        <begin position="27"/>
        <end position="616"/>
    </location>
</feature>
<dbReference type="GO" id="GO:0009306">
    <property type="term" value="P:protein secretion"/>
    <property type="evidence" value="ECO:0007669"/>
    <property type="project" value="InterPro"/>
</dbReference>
<evidence type="ECO:0000259" key="6">
    <source>
        <dbReference type="Pfam" id="PF00263"/>
    </source>
</evidence>
<evidence type="ECO:0000256" key="2">
    <source>
        <dbReference type="ARBA" id="ARBA00022729"/>
    </source>
</evidence>
<dbReference type="InterPro" id="IPR050810">
    <property type="entry name" value="Bact_Secretion_Sys_Channel"/>
</dbReference>
<dbReference type="NCBIfam" id="TIGR02520">
    <property type="entry name" value="pilus_B_mal_scr"/>
    <property type="match status" value="1"/>
</dbReference>
<feature type="compositionally biased region" description="Gly residues" evidence="4">
    <location>
        <begin position="255"/>
        <end position="290"/>
    </location>
</feature>
<proteinExistence type="predicted"/>
<feature type="compositionally biased region" description="Gly residues" evidence="4">
    <location>
        <begin position="135"/>
        <end position="146"/>
    </location>
</feature>
<keyword evidence="3" id="KW-0472">Membrane</keyword>
<dbReference type="Pfam" id="PF00263">
    <property type="entry name" value="Secretin"/>
    <property type="match status" value="1"/>
</dbReference>
<keyword evidence="2 5" id="KW-0732">Signal</keyword>
<protein>
    <submittedName>
        <fullName evidence="8">PilN family type IVB pilus formation outer membrane protein</fullName>
    </submittedName>
</protein>
<dbReference type="AlphaFoldDB" id="A0A494XSJ4"/>
<dbReference type="InterPro" id="IPR013359">
    <property type="entry name" value="Pilus_4B_PilN"/>
</dbReference>
<dbReference type="EMBL" id="RBZV01000002">
    <property type="protein sequence ID" value="RKP51049.1"/>
    <property type="molecule type" value="Genomic_DNA"/>
</dbReference>
<dbReference type="InterPro" id="IPR004846">
    <property type="entry name" value="T2SS/T3SS_dom"/>
</dbReference>
<comment type="subcellular location">
    <subcellularLocation>
        <location evidence="1">Membrane</location>
    </subcellularLocation>
</comment>
<feature type="region of interest" description="Disordered" evidence="4">
    <location>
        <begin position="35"/>
        <end position="59"/>
    </location>
</feature>
<dbReference type="GO" id="GO:0019867">
    <property type="term" value="C:outer membrane"/>
    <property type="evidence" value="ECO:0007669"/>
    <property type="project" value="InterPro"/>
</dbReference>
<name>A0A494XSJ4_9BURK</name>
<dbReference type="OrthoDB" id="6638496at2"/>
<dbReference type="Pfam" id="PF07655">
    <property type="entry name" value="Secretin_N_2"/>
    <property type="match status" value="1"/>
</dbReference>
<gene>
    <name evidence="8" type="ORF">D7S89_08350</name>
</gene>
<feature type="domain" description="Secretin N-terminal" evidence="7">
    <location>
        <begin position="232"/>
        <end position="332"/>
    </location>
</feature>
<evidence type="ECO:0000259" key="7">
    <source>
        <dbReference type="Pfam" id="PF07655"/>
    </source>
</evidence>
<evidence type="ECO:0000256" key="4">
    <source>
        <dbReference type="SAM" id="MobiDB-lite"/>
    </source>
</evidence>
<dbReference type="GO" id="GO:0009297">
    <property type="term" value="P:pilus assembly"/>
    <property type="evidence" value="ECO:0007669"/>
    <property type="project" value="InterPro"/>
</dbReference>
<organism evidence="8 9">
    <name type="scientific">Trinickia fusca</name>
    <dbReference type="NCBI Taxonomy" id="2419777"/>
    <lineage>
        <taxon>Bacteria</taxon>
        <taxon>Pseudomonadati</taxon>
        <taxon>Pseudomonadota</taxon>
        <taxon>Betaproteobacteria</taxon>
        <taxon>Burkholderiales</taxon>
        <taxon>Burkholderiaceae</taxon>
        <taxon>Trinickia</taxon>
    </lineage>
</organism>
<dbReference type="PROSITE" id="PS51257">
    <property type="entry name" value="PROKAR_LIPOPROTEIN"/>
    <property type="match status" value="1"/>
</dbReference>
<feature type="region of interest" description="Disordered" evidence="4">
    <location>
        <begin position="128"/>
        <end position="148"/>
    </location>
</feature>
<evidence type="ECO:0000256" key="1">
    <source>
        <dbReference type="ARBA" id="ARBA00004370"/>
    </source>
</evidence>
<evidence type="ECO:0000256" key="5">
    <source>
        <dbReference type="SAM" id="SignalP"/>
    </source>
</evidence>
<reference evidence="8 9" key="1">
    <citation type="submission" date="2018-10" db="EMBL/GenBank/DDBJ databases">
        <title>Paraburkholderia sp. 7MK8-2, isolated from soil.</title>
        <authorList>
            <person name="Gao Z.-H."/>
            <person name="Qiu L.-H."/>
        </authorList>
    </citation>
    <scope>NUCLEOTIDE SEQUENCE [LARGE SCALE GENOMIC DNA]</scope>
    <source>
        <strain evidence="8 9">7MK8-2</strain>
    </source>
</reference>
<dbReference type="PANTHER" id="PTHR30332:SF24">
    <property type="entry name" value="SECRETIN GSPD-RELATED"/>
    <property type="match status" value="1"/>
</dbReference>